<dbReference type="EMBL" id="JALJOR010000011">
    <property type="protein sequence ID" value="KAK9809136.1"/>
    <property type="molecule type" value="Genomic_DNA"/>
</dbReference>
<keyword evidence="5 8" id="KW-0812">Transmembrane</keyword>
<keyword evidence="3" id="KW-1003">Cell membrane</keyword>
<comment type="subcellular location">
    <subcellularLocation>
        <location evidence="1">Cell inner membrane</location>
        <topology evidence="1">Multi-pass membrane protein</topology>
    </subcellularLocation>
</comment>
<keyword evidence="7 8" id="KW-0472">Membrane</keyword>
<dbReference type="GO" id="GO:0005886">
    <property type="term" value="C:plasma membrane"/>
    <property type="evidence" value="ECO:0007669"/>
    <property type="project" value="UniProtKB-SubCell"/>
</dbReference>
<evidence type="ECO:0000256" key="7">
    <source>
        <dbReference type="ARBA" id="ARBA00023136"/>
    </source>
</evidence>
<evidence type="ECO:0000256" key="8">
    <source>
        <dbReference type="SAM" id="Phobius"/>
    </source>
</evidence>
<dbReference type="AlphaFoldDB" id="A0AAW1PI99"/>
<keyword evidence="4" id="KW-0997">Cell inner membrane</keyword>
<reference evidence="9 10" key="1">
    <citation type="journal article" date="2024" name="Nat. Commun.">
        <title>Phylogenomics reveals the evolutionary origins of lichenization in chlorophyte algae.</title>
        <authorList>
            <person name="Puginier C."/>
            <person name="Libourel C."/>
            <person name="Otte J."/>
            <person name="Skaloud P."/>
            <person name="Haon M."/>
            <person name="Grisel S."/>
            <person name="Petersen M."/>
            <person name="Berrin J.G."/>
            <person name="Delaux P.M."/>
            <person name="Dal Grande F."/>
            <person name="Keller J."/>
        </authorList>
    </citation>
    <scope>NUCLEOTIDE SEQUENCE [LARGE SCALE GENOMIC DNA]</scope>
    <source>
        <strain evidence="9 10">SAG 2043</strain>
    </source>
</reference>
<dbReference type="InterPro" id="IPR007272">
    <property type="entry name" value="Sulf_transp_TsuA/YedE"/>
</dbReference>
<evidence type="ECO:0000256" key="3">
    <source>
        <dbReference type="ARBA" id="ARBA00022475"/>
    </source>
</evidence>
<feature type="transmembrane region" description="Helical" evidence="8">
    <location>
        <begin position="248"/>
        <end position="267"/>
    </location>
</feature>
<dbReference type="InterPro" id="IPR046513">
    <property type="entry name" value="DUF6691"/>
</dbReference>
<name>A0AAW1PI99_9CHLO</name>
<dbReference type="Proteomes" id="UP001489004">
    <property type="component" value="Unassembled WGS sequence"/>
</dbReference>
<feature type="transmembrane region" description="Helical" evidence="8">
    <location>
        <begin position="119"/>
        <end position="145"/>
    </location>
</feature>
<evidence type="ECO:0000256" key="4">
    <source>
        <dbReference type="ARBA" id="ARBA00022519"/>
    </source>
</evidence>
<evidence type="ECO:0000256" key="6">
    <source>
        <dbReference type="ARBA" id="ARBA00022989"/>
    </source>
</evidence>
<evidence type="ECO:0000313" key="9">
    <source>
        <dbReference type="EMBL" id="KAK9809136.1"/>
    </source>
</evidence>
<dbReference type="Pfam" id="PF04143">
    <property type="entry name" value="Sulf_transp"/>
    <property type="match status" value="1"/>
</dbReference>
<comment type="caution">
    <text evidence="9">The sequence shown here is derived from an EMBL/GenBank/DDBJ whole genome shotgun (WGS) entry which is preliminary data.</text>
</comment>
<organism evidence="9 10">
    <name type="scientific">[Myrmecia] bisecta</name>
    <dbReference type="NCBI Taxonomy" id="41462"/>
    <lineage>
        <taxon>Eukaryota</taxon>
        <taxon>Viridiplantae</taxon>
        <taxon>Chlorophyta</taxon>
        <taxon>core chlorophytes</taxon>
        <taxon>Trebouxiophyceae</taxon>
        <taxon>Trebouxiales</taxon>
        <taxon>Trebouxiaceae</taxon>
        <taxon>Myrmecia</taxon>
    </lineage>
</organism>
<accession>A0AAW1PI99</accession>
<evidence type="ECO:0000313" key="10">
    <source>
        <dbReference type="Proteomes" id="UP001489004"/>
    </source>
</evidence>
<keyword evidence="10" id="KW-1185">Reference proteome</keyword>
<evidence type="ECO:0000256" key="2">
    <source>
        <dbReference type="ARBA" id="ARBA00022448"/>
    </source>
</evidence>
<feature type="transmembrane region" description="Helical" evidence="8">
    <location>
        <begin position="207"/>
        <end position="228"/>
    </location>
</feature>
<proteinExistence type="predicted"/>
<sequence>MPLLHFTPVQSLLGGLTLGAATAGKLLNTGRVLGISGTAKGLVNGDTQSWRISFLGGMAAGACLLVTTMPSALEQLPATYSLQRAVAAGLLVGVGSSMGNGCTSGHGICGVSRLSKRSLVYTGTITLAGAAAAVASNVAGALQIARQPATYLPPTTPVLQLGMALLGSAALLMVGVGWLGNKLKARMPAASSSPTAKKRAQQAQLRSLNLAGEAAAGALFALGLGVSGMTRPSKIAGFLDVSSPAWDASLLFLMGGAVVVSLPAFQYTMRCLAASKAGQGSQPCEPSCGKVFQLPANNTIDSRLVLGGLLFGAGWGMGGLCPGPALVALVRPSQQLLGFCGAMIAGWWLEPQLARLLI</sequence>
<dbReference type="PANTHER" id="PTHR30574:SF1">
    <property type="entry name" value="SULPHUR TRANSPORT DOMAIN-CONTAINING PROTEIN"/>
    <property type="match status" value="1"/>
</dbReference>
<dbReference type="PANTHER" id="PTHR30574">
    <property type="entry name" value="INNER MEMBRANE PROTEIN YEDE"/>
    <property type="match status" value="1"/>
</dbReference>
<evidence type="ECO:0008006" key="11">
    <source>
        <dbReference type="Google" id="ProtNLM"/>
    </source>
</evidence>
<keyword evidence="2" id="KW-0813">Transport</keyword>
<protein>
    <recommendedName>
        <fullName evidence="11">Sulphur transport domain-containing protein</fullName>
    </recommendedName>
</protein>
<feature type="transmembrane region" description="Helical" evidence="8">
    <location>
        <begin position="157"/>
        <end position="179"/>
    </location>
</feature>
<gene>
    <name evidence="9" type="ORF">WJX72_009930</name>
</gene>
<feature type="transmembrane region" description="Helical" evidence="8">
    <location>
        <begin position="52"/>
        <end position="73"/>
    </location>
</feature>
<dbReference type="Pfam" id="PF20398">
    <property type="entry name" value="DUF6691"/>
    <property type="match status" value="1"/>
</dbReference>
<evidence type="ECO:0000256" key="1">
    <source>
        <dbReference type="ARBA" id="ARBA00004429"/>
    </source>
</evidence>
<keyword evidence="6 8" id="KW-1133">Transmembrane helix</keyword>
<evidence type="ECO:0000256" key="5">
    <source>
        <dbReference type="ARBA" id="ARBA00022692"/>
    </source>
</evidence>